<dbReference type="OrthoDB" id="9793345at2"/>
<dbReference type="PROSITE" id="PS00061">
    <property type="entry name" value="ADH_SHORT"/>
    <property type="match status" value="1"/>
</dbReference>
<dbReference type="PRINTS" id="PR00081">
    <property type="entry name" value="GDHRDH"/>
</dbReference>
<dbReference type="GO" id="GO:0016020">
    <property type="term" value="C:membrane"/>
    <property type="evidence" value="ECO:0007669"/>
    <property type="project" value="TreeGrafter"/>
</dbReference>
<dbReference type="FunFam" id="3.40.50.720:FF:000047">
    <property type="entry name" value="NADP-dependent L-serine/L-allo-threonine dehydrogenase"/>
    <property type="match status" value="1"/>
</dbReference>
<evidence type="ECO:0000256" key="3">
    <source>
        <dbReference type="RuleBase" id="RU000363"/>
    </source>
</evidence>
<dbReference type="PANTHER" id="PTHR44196:SF1">
    <property type="entry name" value="DEHYDROGENASE_REDUCTASE SDR FAMILY MEMBER 7B"/>
    <property type="match status" value="1"/>
</dbReference>
<sequence>MRERITIVNNQRLHGKNVVITGASAGIGEEMAYLCAQNGANVFLLARRLDKLQSIKEKIDSDYGVHCYISSLDVSEHDQIPAVFQTVYEKMGRVDVLVNNAGFGVFDEILDADFNDISGMFNVNVLGLIACTQQVISDMCHHRSGHIINIASQAGKLATPKSSVYAASKHAVLGFTNSIRMELSRSDVYVTAVNPGPIATNFFDVADESGTYVKNVEKFMLTPHYVAGKVVSRMLTNTREINLPGWMNIGSTLYALFPRLVERIGKNAFFKK</sequence>
<proteinExistence type="inferred from homology"/>
<dbReference type="Gene3D" id="3.40.50.720">
    <property type="entry name" value="NAD(P)-binding Rossmann-like Domain"/>
    <property type="match status" value="1"/>
</dbReference>
<comment type="similarity">
    <text evidence="1 3">Belongs to the short-chain dehydrogenases/reductases (SDR) family.</text>
</comment>
<organism evidence="4 5">
    <name type="scientific">Falsibacillus albus</name>
    <dbReference type="NCBI Taxonomy" id="2478915"/>
    <lineage>
        <taxon>Bacteria</taxon>
        <taxon>Bacillati</taxon>
        <taxon>Bacillota</taxon>
        <taxon>Bacilli</taxon>
        <taxon>Bacillales</taxon>
        <taxon>Bacillaceae</taxon>
        <taxon>Falsibacillus</taxon>
    </lineage>
</organism>
<keyword evidence="2" id="KW-0560">Oxidoreductase</keyword>
<gene>
    <name evidence="4" type="ORF">D9X91_21255</name>
</gene>
<dbReference type="SUPFAM" id="SSF51735">
    <property type="entry name" value="NAD(P)-binding Rossmann-fold domains"/>
    <property type="match status" value="1"/>
</dbReference>
<dbReference type="GO" id="GO:0016616">
    <property type="term" value="F:oxidoreductase activity, acting on the CH-OH group of donors, NAD or NADP as acceptor"/>
    <property type="evidence" value="ECO:0007669"/>
    <property type="project" value="UniProtKB-ARBA"/>
</dbReference>
<dbReference type="Pfam" id="PF00106">
    <property type="entry name" value="adh_short"/>
    <property type="match status" value="1"/>
</dbReference>
<evidence type="ECO:0000256" key="1">
    <source>
        <dbReference type="ARBA" id="ARBA00006484"/>
    </source>
</evidence>
<name>A0A3L7JK35_9BACI</name>
<comment type="caution">
    <text evidence="4">The sequence shown here is derived from an EMBL/GenBank/DDBJ whole genome shotgun (WGS) entry which is preliminary data.</text>
</comment>
<dbReference type="EMBL" id="RCVZ01000024">
    <property type="protein sequence ID" value="RLQ91137.1"/>
    <property type="molecule type" value="Genomic_DNA"/>
</dbReference>
<reference evidence="4 5" key="1">
    <citation type="submission" date="2018-10" db="EMBL/GenBank/DDBJ databases">
        <title>Falsibacillus sp. genome draft.</title>
        <authorList>
            <person name="Shi S."/>
        </authorList>
    </citation>
    <scope>NUCLEOTIDE SEQUENCE [LARGE SCALE GENOMIC DNA]</scope>
    <source>
        <strain evidence="4 5">GY 10110</strain>
    </source>
</reference>
<dbReference type="Proteomes" id="UP000276770">
    <property type="component" value="Unassembled WGS sequence"/>
</dbReference>
<dbReference type="AlphaFoldDB" id="A0A3L7JK35"/>
<evidence type="ECO:0000313" key="5">
    <source>
        <dbReference type="Proteomes" id="UP000276770"/>
    </source>
</evidence>
<dbReference type="InterPro" id="IPR036291">
    <property type="entry name" value="NAD(P)-bd_dom_sf"/>
</dbReference>
<dbReference type="PRINTS" id="PR00080">
    <property type="entry name" value="SDRFAMILY"/>
</dbReference>
<evidence type="ECO:0000313" key="4">
    <source>
        <dbReference type="EMBL" id="RLQ91137.1"/>
    </source>
</evidence>
<evidence type="ECO:0000256" key="2">
    <source>
        <dbReference type="ARBA" id="ARBA00023002"/>
    </source>
</evidence>
<dbReference type="InterPro" id="IPR020904">
    <property type="entry name" value="Sc_DH/Rdtase_CS"/>
</dbReference>
<accession>A0A3L7JK35</accession>
<dbReference type="PANTHER" id="PTHR44196">
    <property type="entry name" value="DEHYDROGENASE/REDUCTASE SDR FAMILY MEMBER 7B"/>
    <property type="match status" value="1"/>
</dbReference>
<dbReference type="PIRSF" id="PIRSF000126">
    <property type="entry name" value="11-beta-HSD1"/>
    <property type="match status" value="1"/>
</dbReference>
<dbReference type="InterPro" id="IPR002347">
    <property type="entry name" value="SDR_fam"/>
</dbReference>
<keyword evidence="5" id="KW-1185">Reference proteome</keyword>
<protein>
    <submittedName>
        <fullName evidence="4">SDR family oxidoreductase</fullName>
    </submittedName>
</protein>